<sequence length="98" mass="10458">MFKQIFAMIAQAALMLTNLFAAGTKLSNAAVHTAAFVEGAAEGFNEIASLERNEKLEALRGKYDINTRIRAVESQLAASDAESKLKLLRAEASNTAAA</sequence>
<reference evidence="1 2" key="1">
    <citation type="submission" date="2018-05" db="EMBL/GenBank/DDBJ databases">
        <title>Genomic characterization of a novel Pseudomonas phage phCDa.</title>
        <authorList>
            <person name="Chen C."/>
            <person name="Lu D."/>
            <person name="Wang J."/>
            <person name="Fu R."/>
        </authorList>
    </citation>
    <scope>NUCLEOTIDE SEQUENCE [LARGE SCALE GENOMIC DNA]</scope>
</reference>
<keyword evidence="2" id="KW-1185">Reference proteome</keyword>
<gene>
    <name evidence="1" type="ORF">phCDa_25</name>
</gene>
<organism evidence="1 2">
    <name type="scientific">Pseudomonas phage phCDa</name>
    <dbReference type="NCBI Taxonomy" id="2268587"/>
    <lineage>
        <taxon>Viruses</taxon>
        <taxon>Duplodnaviria</taxon>
        <taxon>Heunggongvirae</taxon>
        <taxon>Uroviricota</taxon>
        <taxon>Caudoviricetes</taxon>
        <taxon>Schitoviridae</taxon>
        <taxon>Shizishanvirus</taxon>
        <taxon>Shizishanvirus phCDa</taxon>
    </lineage>
</organism>
<evidence type="ECO:0000313" key="2">
    <source>
        <dbReference type="Proteomes" id="UP000252224"/>
    </source>
</evidence>
<protein>
    <submittedName>
        <fullName evidence="1">Uncharacterized protein</fullName>
    </submittedName>
</protein>
<dbReference type="EMBL" id="MH382836">
    <property type="protein sequence ID" value="AXC36469.1"/>
    <property type="molecule type" value="Genomic_DNA"/>
</dbReference>
<accession>A0A2Z5H8Y2</accession>
<name>A0A2Z5H8Y2_9CAUD</name>
<proteinExistence type="predicted"/>
<dbReference type="Proteomes" id="UP000252224">
    <property type="component" value="Segment"/>
</dbReference>
<evidence type="ECO:0000313" key="1">
    <source>
        <dbReference type="EMBL" id="AXC36469.1"/>
    </source>
</evidence>